<sequence>MAVSPDVVDKLKHSLDLAAVLKDENEAYRENFDRLRREHEQLKERYEHIDRELEAANDEKEQIERQTRETVQTLQHTIEQRQQELREVRAQIVPPATIARERLDAQQQQDEAHAARLSGLVETVAACRAETQAARRTAALLQTQLDEAHKAAALAKEEAQHQQQIAVRRLEDQIAALQVHDPDEQEAADAEALHRARRTARDVQMQHAALLDENKEIRAQKEQLRVQLEQTLRTHQRQLTDAHAQHKLVIAEKEGMAAKVHGLEEAGMVAQRRQEELLYEIEDLKNHLAKSTHGAEDAQQSHQAAMQNLKLQHAKASQEYEQTLRDLRDKIASYKTAAATAQAQIHDLQTQLAGKEAERMDAVRLAREDERQTTAAQEVQINSLQQQVDDERRLRLEAEEGALARANGAQHELHTLKEAHSQVQHALERAQQELQQLRVAHQERGMRCDAHEAQHAQTAAALREAREALAAWQAREDALTSQNAALVAQHEATTREWVAQHAQLRSDVQALEAQLEAGAARRAQDRAQQQQHVQQLTMENTQRLQRIRDLESQFEKAEHAWLSKTRAQASALEASNAQLAALQAQVADEQKKADKVSSTSTTYSPYGEVNEIIRPLNQ</sequence>
<name>A0A4P9X5V8_9FUNG</name>
<keyword evidence="3" id="KW-1185">Reference proteome</keyword>
<gene>
    <name evidence="2" type="ORF">CXG81DRAFT_19638</name>
</gene>
<reference evidence="3" key="1">
    <citation type="journal article" date="2018" name="Nat. Microbiol.">
        <title>Leveraging single-cell genomics to expand the fungal tree of life.</title>
        <authorList>
            <person name="Ahrendt S.R."/>
            <person name="Quandt C.A."/>
            <person name="Ciobanu D."/>
            <person name="Clum A."/>
            <person name="Salamov A."/>
            <person name="Andreopoulos B."/>
            <person name="Cheng J.F."/>
            <person name="Woyke T."/>
            <person name="Pelin A."/>
            <person name="Henrissat B."/>
            <person name="Reynolds N.K."/>
            <person name="Benny G.L."/>
            <person name="Smith M.E."/>
            <person name="James T.Y."/>
            <person name="Grigoriev I.V."/>
        </authorList>
    </citation>
    <scope>NUCLEOTIDE SEQUENCE [LARGE SCALE GENOMIC DNA]</scope>
    <source>
        <strain evidence="3">ATCC 52028</strain>
    </source>
</reference>
<feature type="coiled-coil region" evidence="1">
    <location>
        <begin position="299"/>
        <end position="599"/>
    </location>
</feature>
<feature type="coiled-coil region" evidence="1">
    <location>
        <begin position="200"/>
        <end position="245"/>
    </location>
</feature>
<organism evidence="2 3">
    <name type="scientific">Caulochytrium protostelioides</name>
    <dbReference type="NCBI Taxonomy" id="1555241"/>
    <lineage>
        <taxon>Eukaryota</taxon>
        <taxon>Fungi</taxon>
        <taxon>Fungi incertae sedis</taxon>
        <taxon>Chytridiomycota</taxon>
        <taxon>Chytridiomycota incertae sedis</taxon>
        <taxon>Chytridiomycetes</taxon>
        <taxon>Caulochytriales</taxon>
        <taxon>Caulochytriaceae</taxon>
        <taxon>Caulochytrium</taxon>
    </lineage>
</organism>
<dbReference type="AlphaFoldDB" id="A0A4P9X5V8"/>
<dbReference type="EMBL" id="ML014218">
    <property type="protein sequence ID" value="RKP00390.1"/>
    <property type="molecule type" value="Genomic_DNA"/>
</dbReference>
<evidence type="ECO:0000256" key="1">
    <source>
        <dbReference type="SAM" id="Coils"/>
    </source>
</evidence>
<keyword evidence="1" id="KW-0175">Coiled coil</keyword>
<dbReference type="OrthoDB" id="311279at2759"/>
<dbReference type="Proteomes" id="UP000274922">
    <property type="component" value="Unassembled WGS sequence"/>
</dbReference>
<accession>A0A4P9X5V8</accession>
<protein>
    <submittedName>
        <fullName evidence="2">Uncharacterized protein</fullName>
    </submittedName>
</protein>
<evidence type="ECO:0000313" key="2">
    <source>
        <dbReference type="EMBL" id="RKP00390.1"/>
    </source>
</evidence>
<dbReference type="STRING" id="1555241.A0A4P9X5V8"/>
<proteinExistence type="predicted"/>
<evidence type="ECO:0000313" key="3">
    <source>
        <dbReference type="Proteomes" id="UP000274922"/>
    </source>
</evidence>
<feature type="coiled-coil region" evidence="1">
    <location>
        <begin position="18"/>
        <end position="91"/>
    </location>
</feature>